<proteinExistence type="predicted"/>
<dbReference type="AlphaFoldDB" id="A0A504Z142"/>
<sequence>MYVIEAGWTSPASSTPRKRKSCEPPPSAVDVPVEKLSEEESGECPPPTVDIKPVLDEARTLADVHHFLVCYDEQVKLFSLPALRALHKHKYVDRIRLPYGVGRTTLISDTPNTKSEKQVADPAKHGEAVGEEESKG</sequence>
<reference evidence="2 3" key="1">
    <citation type="submission" date="2019-04" db="EMBL/GenBank/DDBJ databases">
        <title>Annotation for the trematode Fasciola gigantica.</title>
        <authorList>
            <person name="Choi Y.-J."/>
        </authorList>
    </citation>
    <scope>NUCLEOTIDE SEQUENCE [LARGE SCALE GENOMIC DNA]</scope>
    <source>
        <strain evidence="2">Uganda_cow_1</strain>
    </source>
</reference>
<dbReference type="Proteomes" id="UP000316759">
    <property type="component" value="Unassembled WGS sequence"/>
</dbReference>
<dbReference type="OrthoDB" id="19944at2759"/>
<keyword evidence="3" id="KW-1185">Reference proteome</keyword>
<organism evidence="2 3">
    <name type="scientific">Fasciola gigantica</name>
    <name type="common">Giant liver fluke</name>
    <dbReference type="NCBI Taxonomy" id="46835"/>
    <lineage>
        <taxon>Eukaryota</taxon>
        <taxon>Metazoa</taxon>
        <taxon>Spiralia</taxon>
        <taxon>Lophotrochozoa</taxon>
        <taxon>Platyhelminthes</taxon>
        <taxon>Trematoda</taxon>
        <taxon>Digenea</taxon>
        <taxon>Plagiorchiida</taxon>
        <taxon>Echinostomata</taxon>
        <taxon>Echinostomatoidea</taxon>
        <taxon>Fasciolidae</taxon>
        <taxon>Fasciola</taxon>
    </lineage>
</organism>
<gene>
    <name evidence="2" type="ORF">FGIG_11985</name>
</gene>
<evidence type="ECO:0000313" key="3">
    <source>
        <dbReference type="Proteomes" id="UP000316759"/>
    </source>
</evidence>
<dbReference type="EMBL" id="SUNJ01005809">
    <property type="protein sequence ID" value="TPP63330.1"/>
    <property type="molecule type" value="Genomic_DNA"/>
</dbReference>
<comment type="caution">
    <text evidence="2">The sequence shown here is derived from an EMBL/GenBank/DDBJ whole genome shotgun (WGS) entry which is preliminary data.</text>
</comment>
<protein>
    <submittedName>
        <fullName evidence="2">Uncharacterized protein</fullName>
    </submittedName>
</protein>
<accession>A0A504Z142</accession>
<evidence type="ECO:0000313" key="2">
    <source>
        <dbReference type="EMBL" id="TPP63330.1"/>
    </source>
</evidence>
<feature type="region of interest" description="Disordered" evidence="1">
    <location>
        <begin position="1"/>
        <end position="49"/>
    </location>
</feature>
<evidence type="ECO:0000256" key="1">
    <source>
        <dbReference type="SAM" id="MobiDB-lite"/>
    </source>
</evidence>
<feature type="compositionally biased region" description="Basic and acidic residues" evidence="1">
    <location>
        <begin position="114"/>
        <end position="136"/>
    </location>
</feature>
<feature type="region of interest" description="Disordered" evidence="1">
    <location>
        <begin position="104"/>
        <end position="136"/>
    </location>
</feature>
<name>A0A504Z142_FASGI</name>